<keyword evidence="3" id="KW-1185">Reference proteome</keyword>
<accession>A0ABU1AIX4</accession>
<dbReference type="RefSeq" id="WP_308984586.1">
    <property type="nucleotide sequence ID" value="NZ_JARXIC010000008.1"/>
</dbReference>
<feature type="signal peptide" evidence="1">
    <location>
        <begin position="1"/>
        <end position="28"/>
    </location>
</feature>
<keyword evidence="1" id="KW-0732">Signal</keyword>
<evidence type="ECO:0000313" key="2">
    <source>
        <dbReference type="EMBL" id="MDQ8194103.1"/>
    </source>
</evidence>
<organism evidence="2 3">
    <name type="scientific">Thalassobacterium sedimentorum</name>
    <dbReference type="NCBI Taxonomy" id="3041258"/>
    <lineage>
        <taxon>Bacteria</taxon>
        <taxon>Pseudomonadati</taxon>
        <taxon>Verrucomicrobiota</taxon>
        <taxon>Opitutia</taxon>
        <taxon>Puniceicoccales</taxon>
        <taxon>Coraliomargaritaceae</taxon>
        <taxon>Thalassobacterium</taxon>
    </lineage>
</organism>
<dbReference type="Proteomes" id="UP001243717">
    <property type="component" value="Unassembled WGS sequence"/>
</dbReference>
<name>A0ABU1AIX4_9BACT</name>
<dbReference type="PANTHER" id="PTHR40616">
    <property type="entry name" value="LINALOOL DEHYDRATASE_ISOMERASE DOMAIN-CONTAINING PROTEIN"/>
    <property type="match status" value="1"/>
</dbReference>
<sequence>MFRSFNSFTKCFYVVSTLFYTFNATVSAAGEFYREDFDEGYNAGFLAGQNGWKSTRIHVSPVIVDEGESVSLRSLKYGPDHQVELPNQLFDLDSDDVIILEMVVNGDIESNYGLFFGIGKNVPREPTAYFGISHKGVHVRGATYSGSKSFGVNVSGEPLTTGNDRVRLRSEWDLQTGLAQVWVQNLTKGDDSFEQVYFDAEQTQKTADIGDTSNASEWSEVYLRMSGSTDCSIESICAYVKGAQVDDPVVSEETVVHTEKIGKPSLFPLSEEQKAHLVQVVDAWRFPYDSEKKLLLIPKPKAKFKTNFITTPMHSIRWSLEYAVTLMDSGDEAYRQRALDIIDVVLQYQNTDPTDRHYGLWPDFLEISMEDMQRVDGNTADFLGIALIGIRFVHGDRIPDALKERIDVAIKHAAVSVMHRDITVTYTNPAMMSLVVTLVAGDAYDMKDVKAYGLAKAKKILDYTVDQGSFTEYNSPNYLTVVINALQRVRSYVRDPRALKIVDQLYYMAWKHAAVRFHPPTRQWSGPNSRSYQELLPEGYQAMIDSGLSGQFKPTTDLSSFQAGFEHRLFSEIPESLHSYFTILDEPREVVERFEKSAYDWMPDVIGTTWLTPEYSIGTVNRGDMWEQRRNLQVFWGNSEDPAYLRTRFMKDDYDFSSVNFFSAQEKNRVLAALNFSTNGGDRHLFQDAIRSGRFDAKSLRLRFELGGSANEAEVKLPDSVNEPVVVKANGMYLRLQSPFAKLQSYEAHWETGSDGKVTWLDLVLYDGPKQSFSLAEINVAALGFSFAITNQFEDLSTMTTRAKLQDGRLYLSEDQLLLSIPVVPNPKEAQQASVHFIEDK</sequence>
<proteinExistence type="predicted"/>
<evidence type="ECO:0000256" key="1">
    <source>
        <dbReference type="SAM" id="SignalP"/>
    </source>
</evidence>
<protein>
    <submittedName>
        <fullName evidence="2">Uncharacterized protein</fullName>
    </submittedName>
</protein>
<reference evidence="2 3" key="1">
    <citation type="submission" date="2023-04" db="EMBL/GenBank/DDBJ databases">
        <title>A novel bacteria isolated from coastal sediment.</title>
        <authorList>
            <person name="Liu X.-J."/>
            <person name="Du Z.-J."/>
        </authorList>
    </citation>
    <scope>NUCLEOTIDE SEQUENCE [LARGE SCALE GENOMIC DNA]</scope>
    <source>
        <strain evidence="2 3">SDUM461004</strain>
    </source>
</reference>
<gene>
    <name evidence="2" type="ORF">QEH59_06690</name>
</gene>
<evidence type="ECO:0000313" key="3">
    <source>
        <dbReference type="Proteomes" id="UP001243717"/>
    </source>
</evidence>
<dbReference type="EMBL" id="JARXIC010000008">
    <property type="protein sequence ID" value="MDQ8194103.1"/>
    <property type="molecule type" value="Genomic_DNA"/>
</dbReference>
<dbReference type="PANTHER" id="PTHR40616:SF1">
    <property type="entry name" value="LINALOOL DEHYDRATASE_ISOMERASE DOMAIN-CONTAINING PROTEIN"/>
    <property type="match status" value="1"/>
</dbReference>
<comment type="caution">
    <text evidence="2">The sequence shown here is derived from an EMBL/GenBank/DDBJ whole genome shotgun (WGS) entry which is preliminary data.</text>
</comment>
<feature type="chain" id="PRO_5045684923" evidence="1">
    <location>
        <begin position="29"/>
        <end position="841"/>
    </location>
</feature>